<reference evidence="4 5" key="1">
    <citation type="submission" date="2019-09" db="EMBL/GenBank/DDBJ databases">
        <title>Draft genome sequence of Ginsengibacter sp. BR5-29.</title>
        <authorList>
            <person name="Im W.-T."/>
        </authorList>
    </citation>
    <scope>NUCLEOTIDE SEQUENCE [LARGE SCALE GENOMIC DNA]</scope>
    <source>
        <strain evidence="4 5">BR5-29</strain>
    </source>
</reference>
<dbReference type="InterPro" id="IPR055396">
    <property type="entry name" value="DUF7088"/>
</dbReference>
<evidence type="ECO:0000313" key="5">
    <source>
        <dbReference type="Proteomes" id="UP000326903"/>
    </source>
</evidence>
<feature type="domain" description="DUF7088" evidence="3">
    <location>
        <begin position="39"/>
        <end position="147"/>
    </location>
</feature>
<comment type="caution">
    <text evidence="4">The sequence shown here is derived from an EMBL/GenBank/DDBJ whole genome shotgun (WGS) entry which is preliminary data.</text>
</comment>
<dbReference type="InterPro" id="IPR019863">
    <property type="entry name" value="Motility-assoc_ABC-rel_GldG"/>
</dbReference>
<evidence type="ECO:0000259" key="2">
    <source>
        <dbReference type="Pfam" id="PF09822"/>
    </source>
</evidence>
<accession>A0A5J5IN33</accession>
<protein>
    <submittedName>
        <fullName evidence="4">Gliding motility-associated ABC transporter substrate-binding protein GldG</fullName>
    </submittedName>
</protein>
<feature type="domain" description="ABC-type uncharacterised transport system" evidence="2">
    <location>
        <begin position="193"/>
        <end position="502"/>
    </location>
</feature>
<keyword evidence="1" id="KW-1133">Transmembrane helix</keyword>
<evidence type="ECO:0000256" key="1">
    <source>
        <dbReference type="SAM" id="Phobius"/>
    </source>
</evidence>
<evidence type="ECO:0000259" key="3">
    <source>
        <dbReference type="Pfam" id="PF23357"/>
    </source>
</evidence>
<keyword evidence="1" id="KW-0812">Transmembrane</keyword>
<proteinExistence type="predicted"/>
<evidence type="ECO:0000313" key="4">
    <source>
        <dbReference type="EMBL" id="KAA9041743.1"/>
    </source>
</evidence>
<keyword evidence="1" id="KW-0472">Membrane</keyword>
<dbReference type="RefSeq" id="WP_150413863.1">
    <property type="nucleotide sequence ID" value="NZ_VYQF01000001.1"/>
</dbReference>
<gene>
    <name evidence="4" type="primary">gldG</name>
    <name evidence="4" type="ORF">FW778_06910</name>
</gene>
<dbReference type="NCBIfam" id="TIGR03521">
    <property type="entry name" value="GldG"/>
    <property type="match status" value="1"/>
</dbReference>
<sequence length="566" mass="64041">MKSLSAKNKKWWWIVVIAAIIAVNFFASVIHKRIDLTNEKRFTISPPVKKILGNMDGVAEVTIFLKGDMPAGFKNLSTSAEELLQEFKEYANGRINYKLISPDEQMPGTTRTYADTLSSLGIVPINLKVQLKAGEQSQYVYPAALVQYKNKILPVNLYSGTQTVITPPELNSSEALLEYKFADALYKLMENKKPMIAYSVGNGEPTGDNVYDLVENVLRKNYSLFTLNIAKEPVIPDTFKLLMIVKPTVSFTEDEKLKIDQYVMRGGKVIWFIDKLEAEMDSLQIKNQVIAYDRNLNLDDLLFKYGVRINPDLIMDLQSDYLPFSVNGKDQFDFLHWNYFPLFESKQNSLINKNVGLVAGRFVNSIDTVGAAGIKKIILLSSSANSRTIETPALISGEENRNAPEDEAFKKRDIPAGVLLEGRFSSLYKNRVSQQEMDSLEKYGTPFLTQCINNNKMIVVADGDIVLNGVQQGSPLPMGVNSYTVGTQYEYQFANKQFVENCIEYLINTANLSEARAKDYTLRLLDPKKVAEQKTNWQVINLALPVLVIVLIGIIYQWWRRKKYSV</sequence>
<dbReference type="Pfam" id="PF23357">
    <property type="entry name" value="DUF7088"/>
    <property type="match status" value="1"/>
</dbReference>
<dbReference type="AlphaFoldDB" id="A0A5J5IN33"/>
<feature type="transmembrane region" description="Helical" evidence="1">
    <location>
        <begin position="537"/>
        <end position="559"/>
    </location>
</feature>
<feature type="transmembrane region" description="Helical" evidence="1">
    <location>
        <begin position="12"/>
        <end position="31"/>
    </location>
</feature>
<keyword evidence="5" id="KW-1185">Reference proteome</keyword>
<dbReference type="Proteomes" id="UP000326903">
    <property type="component" value="Unassembled WGS sequence"/>
</dbReference>
<dbReference type="Pfam" id="PF09822">
    <property type="entry name" value="ABC_transp_aux"/>
    <property type="match status" value="1"/>
</dbReference>
<dbReference type="InterPro" id="IPR019196">
    <property type="entry name" value="ABC_transp_unknown"/>
</dbReference>
<dbReference type="EMBL" id="VYQF01000001">
    <property type="protein sequence ID" value="KAA9041743.1"/>
    <property type="molecule type" value="Genomic_DNA"/>
</dbReference>
<organism evidence="4 5">
    <name type="scientific">Ginsengibacter hankyongi</name>
    <dbReference type="NCBI Taxonomy" id="2607284"/>
    <lineage>
        <taxon>Bacteria</taxon>
        <taxon>Pseudomonadati</taxon>
        <taxon>Bacteroidota</taxon>
        <taxon>Chitinophagia</taxon>
        <taxon>Chitinophagales</taxon>
        <taxon>Chitinophagaceae</taxon>
        <taxon>Ginsengibacter</taxon>
    </lineage>
</organism>
<name>A0A5J5IN33_9BACT</name>